<dbReference type="Pfam" id="PF00535">
    <property type="entry name" value="Glycos_transf_2"/>
    <property type="match status" value="1"/>
</dbReference>
<dbReference type="AlphaFoldDB" id="A0A1N6UUH0"/>
<feature type="domain" description="Glycosyltransferase 2-like" evidence="1">
    <location>
        <begin position="47"/>
        <end position="122"/>
    </location>
</feature>
<dbReference type="STRING" id="34027.SAMN05421829_10648"/>
<dbReference type="EMBL" id="FTMD01000006">
    <property type="protein sequence ID" value="SIQ69268.1"/>
    <property type="molecule type" value="Genomic_DNA"/>
</dbReference>
<gene>
    <name evidence="2" type="ORF">SAMN05421829_10648</name>
</gene>
<evidence type="ECO:0000313" key="3">
    <source>
        <dbReference type="Proteomes" id="UP000186819"/>
    </source>
</evidence>
<sequence length="258" mass="28287">MTVAPVSVSIISHGHGSMVEALVEALAGCLSVGQIILTQNVPEPLAAVGRKHDIRIIANPAPRGFGANHNAAFRVCDRPFFCPLNPDIEFDGDPFAALIERLSAIPTVALAAPAVVAPDGRMEDSLRPFPSVRRLVRKALVGDPGRYAVAVGDPDFYPEWVAGMFMLFRSAAYRDLGGFDERFFLYYEDVDVCARAWKAGMPVLACPSVAVVHDARRDSHRRLAYLRWHARSMLRYFVKYWGRLPDVPGSGPVATKSP</sequence>
<dbReference type="PANTHER" id="PTHR43179:SF7">
    <property type="entry name" value="RHAMNOSYLTRANSFERASE WBBL"/>
    <property type="match status" value="1"/>
</dbReference>
<dbReference type="RefSeq" id="WP_212566883.1">
    <property type="nucleotide sequence ID" value="NZ_FTMD01000006.1"/>
</dbReference>
<reference evidence="3" key="1">
    <citation type="submission" date="2017-01" db="EMBL/GenBank/DDBJ databases">
        <authorList>
            <person name="Varghese N."/>
            <person name="Submissions S."/>
        </authorList>
    </citation>
    <scope>NUCLEOTIDE SEQUENCE [LARGE SCALE GENOMIC DNA]</scope>
    <source>
        <strain evidence="3">ATCC 51758</strain>
    </source>
</reference>
<organism evidence="2 3">
    <name type="scientific">Aromatoleum tolulyticum</name>
    <dbReference type="NCBI Taxonomy" id="34027"/>
    <lineage>
        <taxon>Bacteria</taxon>
        <taxon>Pseudomonadati</taxon>
        <taxon>Pseudomonadota</taxon>
        <taxon>Betaproteobacteria</taxon>
        <taxon>Rhodocyclales</taxon>
        <taxon>Rhodocyclaceae</taxon>
        <taxon>Aromatoleum</taxon>
    </lineage>
</organism>
<dbReference type="PANTHER" id="PTHR43179">
    <property type="entry name" value="RHAMNOSYLTRANSFERASE WBBL"/>
    <property type="match status" value="1"/>
</dbReference>
<dbReference type="SUPFAM" id="SSF53448">
    <property type="entry name" value="Nucleotide-diphospho-sugar transferases"/>
    <property type="match status" value="1"/>
</dbReference>
<name>A0A1N6UUH0_9RHOO</name>
<dbReference type="Gene3D" id="3.90.550.10">
    <property type="entry name" value="Spore Coat Polysaccharide Biosynthesis Protein SpsA, Chain A"/>
    <property type="match status" value="1"/>
</dbReference>
<proteinExistence type="predicted"/>
<dbReference type="InterPro" id="IPR001173">
    <property type="entry name" value="Glyco_trans_2-like"/>
</dbReference>
<evidence type="ECO:0000313" key="2">
    <source>
        <dbReference type="EMBL" id="SIQ69268.1"/>
    </source>
</evidence>
<dbReference type="Proteomes" id="UP000186819">
    <property type="component" value="Unassembled WGS sequence"/>
</dbReference>
<evidence type="ECO:0000259" key="1">
    <source>
        <dbReference type="Pfam" id="PF00535"/>
    </source>
</evidence>
<dbReference type="InterPro" id="IPR029044">
    <property type="entry name" value="Nucleotide-diphossugar_trans"/>
</dbReference>
<protein>
    <recommendedName>
        <fullName evidence="1">Glycosyltransferase 2-like domain-containing protein</fullName>
    </recommendedName>
</protein>
<accession>A0A1N6UUH0</accession>
<keyword evidence="3" id="KW-1185">Reference proteome</keyword>